<evidence type="ECO:0000313" key="2">
    <source>
        <dbReference type="Proteomes" id="UP000002197"/>
    </source>
</evidence>
<protein>
    <recommendedName>
        <fullName evidence="3">YahA</fullName>
    </recommendedName>
</protein>
<proteinExistence type="predicted"/>
<dbReference type="STRING" id="295405.BF0110"/>
<dbReference type="HOGENOM" id="CLU_2035889_0_0_10"/>
<gene>
    <name evidence="1" type="ordered locus">BF0110</name>
</gene>
<sequence>MCERVATTADPHFRNARILNGMAVSAPPILKTLKTKDMIAKTILQQIGGKRFTAMTGSRDFIDMGNGLRMSLARNKTSANRLDIIYDEGADLYNMRFYRRTFSKKTFECKTKDIAVHEGIYFDMLEEMFTMVTGLYTRF</sequence>
<dbReference type="OrthoDB" id="9814185at2"/>
<dbReference type="Proteomes" id="UP000002197">
    <property type="component" value="Chromosome"/>
</dbReference>
<dbReference type="EMBL" id="AP006841">
    <property type="protein sequence ID" value="BAD46859.1"/>
    <property type="molecule type" value="Genomic_DNA"/>
</dbReference>
<evidence type="ECO:0008006" key="3">
    <source>
        <dbReference type="Google" id="ProtNLM"/>
    </source>
</evidence>
<name>Q650G5_BACFR</name>
<dbReference type="AlphaFoldDB" id="Q650G5"/>
<dbReference type="KEGG" id="bfr:BF0110"/>
<organism evidence="1 2">
    <name type="scientific">Bacteroides fragilis (strain YCH46)</name>
    <dbReference type="NCBI Taxonomy" id="295405"/>
    <lineage>
        <taxon>Bacteria</taxon>
        <taxon>Pseudomonadati</taxon>
        <taxon>Bacteroidota</taxon>
        <taxon>Bacteroidia</taxon>
        <taxon>Bacteroidales</taxon>
        <taxon>Bacteroidaceae</taxon>
        <taxon>Bacteroides</taxon>
    </lineage>
</organism>
<evidence type="ECO:0000313" key="1">
    <source>
        <dbReference type="EMBL" id="BAD46859.1"/>
    </source>
</evidence>
<accession>Q650G5</accession>
<reference evidence="1 2" key="1">
    <citation type="journal article" date="2004" name="Proc. Natl. Acad. Sci. U.S.A.">
        <title>Genomic analysis of Bacteroides fragilis reveals extensive DNA inversions regulating cell surface adaptation.</title>
        <authorList>
            <person name="Kuwahara T."/>
            <person name="Yamashita A."/>
            <person name="Hirakawa H."/>
            <person name="Nakayama H."/>
            <person name="Toh H."/>
            <person name="Okada N."/>
            <person name="Kuhara S."/>
            <person name="Hattori M."/>
            <person name="Hayashi T."/>
            <person name="Ohnishi Y."/>
        </authorList>
    </citation>
    <scope>NUCLEOTIDE SEQUENCE [LARGE SCALE GENOMIC DNA]</scope>
    <source>
        <strain evidence="1 2">YCH46</strain>
    </source>
</reference>